<evidence type="ECO:0008006" key="3">
    <source>
        <dbReference type="Google" id="ProtNLM"/>
    </source>
</evidence>
<proteinExistence type="predicted"/>
<dbReference type="EMBL" id="JACHEG010000011">
    <property type="protein sequence ID" value="MBB6165837.1"/>
    <property type="molecule type" value="Genomic_DNA"/>
</dbReference>
<comment type="caution">
    <text evidence="1">The sequence shown here is derived from an EMBL/GenBank/DDBJ whole genome shotgun (WGS) entry which is preliminary data.</text>
</comment>
<dbReference type="RefSeq" id="WP_183997433.1">
    <property type="nucleotide sequence ID" value="NZ_BMHW01000013.1"/>
</dbReference>
<organism evidence="1 2">
    <name type="scientific">Rhizobium wenxiniae</name>
    <dbReference type="NCBI Taxonomy" id="1737357"/>
    <lineage>
        <taxon>Bacteria</taxon>
        <taxon>Pseudomonadati</taxon>
        <taxon>Pseudomonadota</taxon>
        <taxon>Alphaproteobacteria</taxon>
        <taxon>Hyphomicrobiales</taxon>
        <taxon>Rhizobiaceae</taxon>
        <taxon>Rhizobium/Agrobacterium group</taxon>
        <taxon>Rhizobium</taxon>
    </lineage>
</organism>
<dbReference type="Pfam" id="PF12318">
    <property type="entry name" value="FAD-SLDH"/>
    <property type="match status" value="1"/>
</dbReference>
<dbReference type="InterPro" id="IPR024651">
    <property type="entry name" value="FAD-SLDH_ssu"/>
</dbReference>
<dbReference type="AlphaFoldDB" id="A0A7X0D2T3"/>
<dbReference type="PROSITE" id="PS51257">
    <property type="entry name" value="PROKAR_LIPOPROTEIN"/>
    <property type="match status" value="1"/>
</dbReference>
<evidence type="ECO:0000313" key="1">
    <source>
        <dbReference type="EMBL" id="MBB6165837.1"/>
    </source>
</evidence>
<protein>
    <recommendedName>
        <fullName evidence="3">Sorbitol dehydrogenase</fullName>
    </recommendedName>
</protein>
<dbReference type="InterPro" id="IPR006311">
    <property type="entry name" value="TAT_signal"/>
</dbReference>
<reference evidence="1 2" key="1">
    <citation type="submission" date="2020-08" db="EMBL/GenBank/DDBJ databases">
        <title>Genomic Encyclopedia of Type Strains, Phase IV (KMG-IV): sequencing the most valuable type-strain genomes for metagenomic binning, comparative biology and taxonomic classification.</title>
        <authorList>
            <person name="Goeker M."/>
        </authorList>
    </citation>
    <scope>NUCLEOTIDE SEQUENCE [LARGE SCALE GENOMIC DNA]</scope>
    <source>
        <strain evidence="1 2">DSM 100734</strain>
    </source>
</reference>
<evidence type="ECO:0000313" key="2">
    <source>
        <dbReference type="Proteomes" id="UP000547879"/>
    </source>
</evidence>
<keyword evidence="2" id="KW-1185">Reference proteome</keyword>
<accession>A0A7X0D2T3</accession>
<sequence>MTENLDRKGLISRRRLIGLSVGGVLVASLGCLPTLAVAQEAMDQAGFQALSQRLTGRAILDKVISDRAFAALTAEDTGFPAAAMRLTAALDQAGLVDMREFKQFAAANPELAPTAIKIISAWYLGYTGTPEGEANHDDARFVAFAGALMYQPTKDVTIVPTYARGHTNYWVDPPATLATD</sequence>
<name>A0A7X0D2T3_9HYPH</name>
<dbReference type="PROSITE" id="PS51318">
    <property type="entry name" value="TAT"/>
    <property type="match status" value="1"/>
</dbReference>
<dbReference type="Proteomes" id="UP000547879">
    <property type="component" value="Unassembled WGS sequence"/>
</dbReference>
<gene>
    <name evidence="1" type="ORF">HNQ72_005685</name>
</gene>